<dbReference type="RefSeq" id="WP_194076008.1">
    <property type="nucleotide sequence ID" value="NZ_CP061839.1"/>
</dbReference>
<dbReference type="AlphaFoldDB" id="A0A7S6WNY3"/>
<dbReference type="Gene3D" id="3.40.1350.120">
    <property type="match status" value="1"/>
</dbReference>
<dbReference type="EMBL" id="CP061839">
    <property type="protein sequence ID" value="QOW60489.1"/>
    <property type="molecule type" value="Genomic_DNA"/>
</dbReference>
<dbReference type="Pfam" id="PF18451">
    <property type="entry name" value="CdiA_C"/>
    <property type="match status" value="1"/>
</dbReference>
<accession>A0A7S6WNY3</accession>
<evidence type="ECO:0000313" key="2">
    <source>
        <dbReference type="EMBL" id="QOW60489.1"/>
    </source>
</evidence>
<gene>
    <name evidence="2" type="ORF">IFE08_11850</name>
</gene>
<name>A0A7S6WNY3_9SPIR</name>
<sequence length="210" mass="24133">MEDINAHFKPQKGFGGNPIDNGNWWMLTEGQIERGIQYGIIGEFNREENVIADYDSVWKDYTRYKSKGDGWYDLCKNPPSDWEKNKPVVEALANAGYKVKVIPAMDNMKSKYKKDWSNPDVFVNGFLWDIKEPEKMTASAIKGRLVSTQKRQNLTKTVLNVPDEMPEDVLINGIKRQANDPNNKITDILLIYKGNIQELKMADFIIKKAK</sequence>
<proteinExistence type="predicted"/>
<dbReference type="InterPro" id="IPR040559">
    <property type="entry name" value="CdiA_C"/>
</dbReference>
<organism evidence="2 3">
    <name type="scientific">Treponema pedis</name>
    <dbReference type="NCBI Taxonomy" id="409322"/>
    <lineage>
        <taxon>Bacteria</taxon>
        <taxon>Pseudomonadati</taxon>
        <taxon>Spirochaetota</taxon>
        <taxon>Spirochaetia</taxon>
        <taxon>Spirochaetales</taxon>
        <taxon>Treponemataceae</taxon>
        <taxon>Treponema</taxon>
    </lineage>
</organism>
<feature type="domain" description="tRNA nuclease CdiA C-terminal" evidence="1">
    <location>
        <begin position="118"/>
        <end position="195"/>
    </location>
</feature>
<dbReference type="Proteomes" id="UP000593915">
    <property type="component" value="Chromosome"/>
</dbReference>
<evidence type="ECO:0000259" key="1">
    <source>
        <dbReference type="Pfam" id="PF18451"/>
    </source>
</evidence>
<protein>
    <recommendedName>
        <fullName evidence="1">tRNA nuclease CdiA C-terminal domain-containing protein</fullName>
    </recommendedName>
</protein>
<evidence type="ECO:0000313" key="3">
    <source>
        <dbReference type="Proteomes" id="UP000593915"/>
    </source>
</evidence>
<reference evidence="2 3" key="1">
    <citation type="submission" date="2020-09" db="EMBL/GenBank/DDBJ databases">
        <title>Characterization of Treponema spp. from bovine digital dermatitis in Korea.</title>
        <authorList>
            <person name="Espiritu H.M."/>
            <person name="Cho Y.I."/>
            <person name="Mamuad L."/>
        </authorList>
    </citation>
    <scope>NUCLEOTIDE SEQUENCE [LARGE SCALE GENOMIC DNA]</scope>
    <source>
        <strain evidence="2 3">KS1</strain>
    </source>
</reference>